<evidence type="ECO:0000259" key="2">
    <source>
        <dbReference type="Pfam" id="PF13456"/>
    </source>
</evidence>
<dbReference type="InterPro" id="IPR002156">
    <property type="entry name" value="RNaseH_domain"/>
</dbReference>
<dbReference type="GO" id="GO:0003676">
    <property type="term" value="F:nucleic acid binding"/>
    <property type="evidence" value="ECO:0007669"/>
    <property type="project" value="InterPro"/>
</dbReference>
<feature type="compositionally biased region" description="Basic and acidic residues" evidence="1">
    <location>
        <begin position="40"/>
        <end position="49"/>
    </location>
</feature>
<dbReference type="PANTHER" id="PTHR47074">
    <property type="entry name" value="BNAC02G40300D PROTEIN"/>
    <property type="match status" value="1"/>
</dbReference>
<evidence type="ECO:0000313" key="3">
    <source>
        <dbReference type="EMBL" id="KAF8696701.1"/>
    </source>
</evidence>
<dbReference type="PANTHER" id="PTHR47074:SF73">
    <property type="entry name" value="OS04G0448401 PROTEIN"/>
    <property type="match status" value="1"/>
</dbReference>
<feature type="region of interest" description="Disordered" evidence="1">
    <location>
        <begin position="24"/>
        <end position="52"/>
    </location>
</feature>
<organism evidence="3 4">
    <name type="scientific">Digitaria exilis</name>
    <dbReference type="NCBI Taxonomy" id="1010633"/>
    <lineage>
        <taxon>Eukaryota</taxon>
        <taxon>Viridiplantae</taxon>
        <taxon>Streptophyta</taxon>
        <taxon>Embryophyta</taxon>
        <taxon>Tracheophyta</taxon>
        <taxon>Spermatophyta</taxon>
        <taxon>Magnoliopsida</taxon>
        <taxon>Liliopsida</taxon>
        <taxon>Poales</taxon>
        <taxon>Poaceae</taxon>
        <taxon>PACMAD clade</taxon>
        <taxon>Panicoideae</taxon>
        <taxon>Panicodae</taxon>
        <taxon>Paniceae</taxon>
        <taxon>Anthephorinae</taxon>
        <taxon>Digitaria</taxon>
    </lineage>
</organism>
<reference evidence="3" key="1">
    <citation type="submission" date="2020-07" db="EMBL/GenBank/DDBJ databases">
        <title>Genome sequence and genetic diversity analysis of an under-domesticated orphan crop, white fonio (Digitaria exilis).</title>
        <authorList>
            <person name="Bennetzen J.L."/>
            <person name="Chen S."/>
            <person name="Ma X."/>
            <person name="Wang X."/>
            <person name="Yssel A.E.J."/>
            <person name="Chaluvadi S.R."/>
            <person name="Johnson M."/>
            <person name="Gangashetty P."/>
            <person name="Hamidou F."/>
            <person name="Sanogo M.D."/>
            <person name="Zwaenepoel A."/>
            <person name="Wallace J."/>
            <person name="Van De Peer Y."/>
            <person name="Van Deynze A."/>
        </authorList>
    </citation>
    <scope>NUCLEOTIDE SEQUENCE</scope>
    <source>
        <tissue evidence="3">Leaves</tissue>
    </source>
</reference>
<dbReference type="EMBL" id="JACEFO010001880">
    <property type="protein sequence ID" value="KAF8696701.1"/>
    <property type="molecule type" value="Genomic_DNA"/>
</dbReference>
<name>A0A835BD92_9POAL</name>
<comment type="caution">
    <text evidence="3">The sequence shown here is derived from an EMBL/GenBank/DDBJ whole genome shotgun (WGS) entry which is preliminary data.</text>
</comment>
<dbReference type="AlphaFoldDB" id="A0A835BD92"/>
<dbReference type="Pfam" id="PF13456">
    <property type="entry name" value="RVT_3"/>
    <property type="match status" value="1"/>
</dbReference>
<feature type="domain" description="RNase H type-1" evidence="2">
    <location>
        <begin position="67"/>
        <end position="115"/>
    </location>
</feature>
<dbReference type="GO" id="GO:0004523">
    <property type="term" value="F:RNA-DNA hybrid ribonuclease activity"/>
    <property type="evidence" value="ECO:0007669"/>
    <property type="project" value="InterPro"/>
</dbReference>
<protein>
    <recommendedName>
        <fullName evidence="2">RNase H type-1 domain-containing protein</fullName>
    </recommendedName>
</protein>
<accession>A0A835BD92</accession>
<proteinExistence type="predicted"/>
<dbReference type="InterPro" id="IPR052929">
    <property type="entry name" value="RNase_H-like_EbsB-rel"/>
</dbReference>
<dbReference type="OrthoDB" id="1749524at2759"/>
<dbReference type="Proteomes" id="UP000636709">
    <property type="component" value="Unassembled WGS sequence"/>
</dbReference>
<gene>
    <name evidence="3" type="ORF">HU200_036326</name>
</gene>
<evidence type="ECO:0000313" key="4">
    <source>
        <dbReference type="Proteomes" id="UP000636709"/>
    </source>
</evidence>
<sequence>MGIYDGVQALLAMRSSLELINEGGRENTRKKGAVQQQELDNNRGKEKAMSSKKVRWELPPQDWCKVNVDGSFVESNGTAGVGVIARNSMGQVIFTAWRVLWICADAAEAEARACVEDRIPLPLEKLRRE</sequence>
<keyword evidence="4" id="KW-1185">Reference proteome</keyword>
<evidence type="ECO:0000256" key="1">
    <source>
        <dbReference type="SAM" id="MobiDB-lite"/>
    </source>
</evidence>